<reference evidence="2 3" key="1">
    <citation type="submission" date="2015-08" db="EMBL/GenBank/DDBJ databases">
        <authorList>
            <person name="Babu N.S."/>
            <person name="Beckwith C.J."/>
            <person name="Beseler K.G."/>
            <person name="Brison A."/>
            <person name="Carone J.V."/>
            <person name="Caskin T.P."/>
            <person name="Diamond M."/>
            <person name="Durham M.E."/>
            <person name="Foxe J.M."/>
            <person name="Go M."/>
            <person name="Henderson B.A."/>
            <person name="Jones I.B."/>
            <person name="McGettigan J.A."/>
            <person name="Micheletti S.J."/>
            <person name="Nasrallah M.E."/>
            <person name="Ortiz D."/>
            <person name="Piller C.R."/>
            <person name="Privatt S.R."/>
            <person name="Schneider S.L."/>
            <person name="Sharp S."/>
            <person name="Smith T.C."/>
            <person name="Stanton J.D."/>
            <person name="Ullery H.E."/>
            <person name="Wilson R.J."/>
            <person name="Serrano M.G."/>
            <person name="Buck G."/>
            <person name="Lee V."/>
            <person name="Wang Y."/>
            <person name="Carvalho R."/>
            <person name="Voegtly L."/>
            <person name="Shi R."/>
            <person name="Duckworth R."/>
            <person name="Johnson A."/>
            <person name="Loviza R."/>
            <person name="Walstead R."/>
            <person name="Shah Z."/>
            <person name="Kiflezghi M."/>
            <person name="Wade K."/>
            <person name="Ball S.L."/>
            <person name="Bradley K.W."/>
            <person name="Asai D.J."/>
            <person name="Bowman C.A."/>
            <person name="Russell D.A."/>
            <person name="Pope W.H."/>
            <person name="Jacobs-Sera D."/>
            <person name="Hendrix R.W."/>
            <person name="Hatfull G.F."/>
        </authorList>
    </citation>
    <scope>NUCLEOTIDE SEQUENCE [LARGE SCALE GENOMIC DNA]</scope>
    <source>
        <strain evidence="2">SY</strain>
    </source>
</reference>
<organism evidence="2 3">
    <name type="scientific">Cyprinid herpesvirus 2</name>
    <name type="common">CyHV-2</name>
    <dbReference type="NCBI Taxonomy" id="317878"/>
    <lineage>
        <taxon>Viruses</taxon>
        <taxon>Duplodnaviria</taxon>
        <taxon>Heunggongvirae</taxon>
        <taxon>Peploviricota</taxon>
        <taxon>Herviviricetes</taxon>
        <taxon>Herpesvirales</taxon>
        <taxon>Alloherpesviridae</taxon>
        <taxon>Cyvirus</taxon>
        <taxon>Cyvirus cyprinidallo2</taxon>
    </lineage>
</organism>
<sequence>MRNLDSLNATYRRSFRSRNPFKMPLLGGNKPVHSEPPNRPPPPSFTERYNEWAKSQCHPAHVEVMWMCDSVKVELAEFGLDLWELGRWMMKHVWCLHDLYRDLFPGVLEHKPNIVRPVSERLDRTLVRVLTEYVRCENTATNEEEDDELESKKCLGPPVYTTECERIIGRPSVTDKYRAETARLPMTLASMGSAILLACIRTKVGERWPEDTLEQMIAFMGKPFFYGRWGSGLNVCEAVWSDNWTNKAFMLSMFTLKPGTTLPQIMTGYVGRVSDFQPDLTKTPLDAYLPRALNSDAHFKWYTYKGNARRVVRGRDHLPDQWSDGAWLTVFAGLYANKRRTCSILDACIEDLEDGLVDFFKYKHMDNRKPMDSFLGDSVDKNPLMWGRFFLPADGPRSPASLRTNLCDLEWITTGQPCATVSVPSISTVRHIGGTHVHLIRVGYAMQLLSIMGVLVRWKDLMSMRPVRWNTLNQLADMLNGVVQAVVLHTKTQIAMDGEYASHADITETRSALEKQYGIPCVATWTPSNDNSSLVCTVRRYVA</sequence>
<gene>
    <name evidence="2" type="ORF">CyHV2_ORF152</name>
</gene>
<protein>
    <submittedName>
        <fullName evidence="2">ORF152</fullName>
    </submittedName>
</protein>
<proteinExistence type="predicted"/>
<feature type="region of interest" description="Disordered" evidence="1">
    <location>
        <begin position="19"/>
        <end position="46"/>
    </location>
</feature>
<dbReference type="EMBL" id="KT387800">
    <property type="protein sequence ID" value="AMB21720.1"/>
    <property type="molecule type" value="Genomic_DNA"/>
</dbReference>
<evidence type="ECO:0000313" key="3">
    <source>
        <dbReference type="Proteomes" id="UP000142765"/>
    </source>
</evidence>
<evidence type="ECO:0000256" key="1">
    <source>
        <dbReference type="SAM" id="MobiDB-lite"/>
    </source>
</evidence>
<name>A0A109QMJ0_CYHV2</name>
<evidence type="ECO:0000313" key="2">
    <source>
        <dbReference type="EMBL" id="AMB21720.1"/>
    </source>
</evidence>
<dbReference type="Proteomes" id="UP000142765">
    <property type="component" value="Segment"/>
</dbReference>
<dbReference type="OrthoDB" id="37650at10239"/>
<accession>A0A109QMJ0</accession>